<feature type="compositionally biased region" description="Acidic residues" evidence="1">
    <location>
        <begin position="84"/>
        <end position="100"/>
    </location>
</feature>
<keyword evidence="3" id="KW-1185">Reference proteome</keyword>
<feature type="region of interest" description="Disordered" evidence="1">
    <location>
        <begin position="26"/>
        <end position="53"/>
    </location>
</feature>
<dbReference type="RefSeq" id="XP_003665334.1">
    <property type="nucleotide sequence ID" value="XM_003665286.1"/>
</dbReference>
<gene>
    <name evidence="2" type="ORF">MYCTH_2308936</name>
</gene>
<dbReference type="KEGG" id="mtm:MYCTH_2308936"/>
<reference evidence="2 3" key="1">
    <citation type="journal article" date="2011" name="Nat. Biotechnol.">
        <title>Comparative genomic analysis of the thermophilic biomass-degrading fungi Myceliophthora thermophila and Thielavia terrestris.</title>
        <authorList>
            <person name="Berka R.M."/>
            <person name="Grigoriev I.V."/>
            <person name="Otillar R."/>
            <person name="Salamov A."/>
            <person name="Grimwood J."/>
            <person name="Reid I."/>
            <person name="Ishmael N."/>
            <person name="John T."/>
            <person name="Darmond C."/>
            <person name="Moisan M.-C."/>
            <person name="Henrissat B."/>
            <person name="Coutinho P.M."/>
            <person name="Lombard V."/>
            <person name="Natvig D.O."/>
            <person name="Lindquist E."/>
            <person name="Schmutz J."/>
            <person name="Lucas S."/>
            <person name="Harris P."/>
            <person name="Powlowski J."/>
            <person name="Bellemare A."/>
            <person name="Taylor D."/>
            <person name="Butler G."/>
            <person name="de Vries R.P."/>
            <person name="Allijn I.E."/>
            <person name="van den Brink J."/>
            <person name="Ushinsky S."/>
            <person name="Storms R."/>
            <person name="Powell A.J."/>
            <person name="Paulsen I.T."/>
            <person name="Elbourne L.D.H."/>
            <person name="Baker S.E."/>
            <person name="Magnuson J."/>
            <person name="LaBoissiere S."/>
            <person name="Clutterbuck A.J."/>
            <person name="Martinez D."/>
            <person name="Wogulis M."/>
            <person name="de Leon A.L."/>
            <person name="Rey M.W."/>
            <person name="Tsang A."/>
        </authorList>
    </citation>
    <scope>NUCLEOTIDE SEQUENCE [LARGE SCALE GENOMIC DNA]</scope>
    <source>
        <strain evidence="3">ATCC 42464 / BCRC 31852 / DSM 1799</strain>
    </source>
</reference>
<dbReference type="OrthoDB" id="4584301at2759"/>
<dbReference type="EMBL" id="CP003006">
    <property type="protein sequence ID" value="AEO60089.1"/>
    <property type="molecule type" value="Genomic_DNA"/>
</dbReference>
<evidence type="ECO:0000313" key="3">
    <source>
        <dbReference type="Proteomes" id="UP000007322"/>
    </source>
</evidence>
<dbReference type="eggNOG" id="ENOG502RKI9">
    <property type="taxonomic scope" value="Eukaryota"/>
</dbReference>
<dbReference type="VEuPathDB" id="FungiDB:MYCTH_2308936"/>
<evidence type="ECO:0000256" key="1">
    <source>
        <dbReference type="SAM" id="MobiDB-lite"/>
    </source>
</evidence>
<sequence length="268" mass="29939">MLADHEKIEQLTAEVKELLTQLKKHTGTQDVWSAADPPPVIPSIERDPTQQPSRAALEWKYIHAPIRGYSDDVREHTYVPSTDVAEEDDEGAEADAEDDPSTSRESTEEHEEDEVVLPSVESRSVSKSECTAPSTSTWRKRKRRDDKRNTCAITTTSGTKKRPRREQKENAGKQGREMKGSTRNPIVIVVSDDEGKRNQEDGQHQAAAGEENEKQSKKETPVVNPYLEKIAQERARLQALMAQSGLLGQAKRGGGRGHANVSTKRRPR</sequence>
<dbReference type="InParanoid" id="G2QKI3"/>
<feature type="compositionally biased region" description="Basic and acidic residues" evidence="1">
    <location>
        <begin position="211"/>
        <end position="220"/>
    </location>
</feature>
<dbReference type="Proteomes" id="UP000007322">
    <property type="component" value="Chromosome 5"/>
</dbReference>
<organism evidence="2 3">
    <name type="scientific">Thermothelomyces thermophilus (strain ATCC 42464 / BCRC 31852 / DSM 1799)</name>
    <name type="common">Sporotrichum thermophile</name>
    <dbReference type="NCBI Taxonomy" id="573729"/>
    <lineage>
        <taxon>Eukaryota</taxon>
        <taxon>Fungi</taxon>
        <taxon>Dikarya</taxon>
        <taxon>Ascomycota</taxon>
        <taxon>Pezizomycotina</taxon>
        <taxon>Sordariomycetes</taxon>
        <taxon>Sordariomycetidae</taxon>
        <taxon>Sordariales</taxon>
        <taxon>Chaetomiaceae</taxon>
        <taxon>Thermothelomyces</taxon>
    </lineage>
</organism>
<feature type="region of interest" description="Disordered" evidence="1">
    <location>
        <begin position="246"/>
        <end position="268"/>
    </location>
</feature>
<feature type="compositionally biased region" description="Polar residues" evidence="1">
    <location>
        <begin position="121"/>
        <end position="137"/>
    </location>
</feature>
<name>G2QKI3_THET4</name>
<evidence type="ECO:0000313" key="2">
    <source>
        <dbReference type="EMBL" id="AEO60089.1"/>
    </source>
</evidence>
<feature type="region of interest" description="Disordered" evidence="1">
    <location>
        <begin position="70"/>
        <end position="225"/>
    </location>
</feature>
<dbReference type="HOGENOM" id="CLU_1038941_0_0_1"/>
<proteinExistence type="predicted"/>
<feature type="compositionally biased region" description="Basic and acidic residues" evidence="1">
    <location>
        <begin position="166"/>
        <end position="180"/>
    </location>
</feature>
<dbReference type="GeneID" id="11511094"/>
<feature type="compositionally biased region" description="Basic and acidic residues" evidence="1">
    <location>
        <begin position="193"/>
        <end position="203"/>
    </location>
</feature>
<protein>
    <submittedName>
        <fullName evidence="2">Uncharacterized protein</fullName>
    </submittedName>
</protein>
<dbReference type="AlphaFoldDB" id="G2QKI3"/>
<accession>G2QKI3</accession>